<dbReference type="KEGG" id="rsin:B6N60_02647"/>
<evidence type="ECO:0000313" key="2">
    <source>
        <dbReference type="Proteomes" id="UP000683511"/>
    </source>
</evidence>
<reference evidence="1" key="1">
    <citation type="submission" date="2017-04" db="EMBL/GenBank/DDBJ databases">
        <title>Genome deletions in a multicellular cyanobacterial endosymbiont for morphological adaptation in marine diatoms.</title>
        <authorList>
            <person name="Wang Y."/>
            <person name="Gao H."/>
            <person name="Li R."/>
            <person name="Xu X."/>
        </authorList>
    </citation>
    <scope>NUCLEOTIDE SEQUENCE</scope>
    <source>
        <strain evidence="1">FACHB 800</strain>
    </source>
</reference>
<dbReference type="Proteomes" id="UP000683511">
    <property type="component" value="Chromosome"/>
</dbReference>
<dbReference type="EMBL" id="CP021056">
    <property type="protein sequence ID" value="QXE23945.1"/>
    <property type="molecule type" value="Genomic_DNA"/>
</dbReference>
<name>A0A975T8N5_9NOST</name>
<accession>A0A975T8N5</accession>
<organism evidence="1 2">
    <name type="scientific">Richelia sinica FACHB-800</name>
    <dbReference type="NCBI Taxonomy" id="1357546"/>
    <lineage>
        <taxon>Bacteria</taxon>
        <taxon>Bacillati</taxon>
        <taxon>Cyanobacteriota</taxon>
        <taxon>Cyanophyceae</taxon>
        <taxon>Nostocales</taxon>
        <taxon>Nostocaceae</taxon>
        <taxon>Richelia</taxon>
    </lineage>
</organism>
<evidence type="ECO:0000313" key="1">
    <source>
        <dbReference type="EMBL" id="QXE23945.1"/>
    </source>
</evidence>
<keyword evidence="2" id="KW-1185">Reference proteome</keyword>
<gene>
    <name evidence="1" type="ORF">B6N60_02647</name>
</gene>
<protein>
    <submittedName>
        <fullName evidence="1">Uncharacterized protein</fullName>
    </submittedName>
</protein>
<dbReference type="AlphaFoldDB" id="A0A975T8N5"/>
<proteinExistence type="predicted"/>
<sequence length="40" mass="4602">MIGKQKGKVENNIAPFYLTAFPQDKNYQKIGLYLPLTPFD</sequence>